<organism evidence="1 2">
    <name type="scientific">Araneus ventricosus</name>
    <name type="common">Orbweaver spider</name>
    <name type="synonym">Epeira ventricosa</name>
    <dbReference type="NCBI Taxonomy" id="182803"/>
    <lineage>
        <taxon>Eukaryota</taxon>
        <taxon>Metazoa</taxon>
        <taxon>Ecdysozoa</taxon>
        <taxon>Arthropoda</taxon>
        <taxon>Chelicerata</taxon>
        <taxon>Arachnida</taxon>
        <taxon>Araneae</taxon>
        <taxon>Araneomorphae</taxon>
        <taxon>Entelegynae</taxon>
        <taxon>Araneoidea</taxon>
        <taxon>Araneidae</taxon>
        <taxon>Araneus</taxon>
    </lineage>
</organism>
<dbReference type="EMBL" id="BGPR01021449">
    <property type="protein sequence ID" value="GBN86755.1"/>
    <property type="molecule type" value="Genomic_DNA"/>
</dbReference>
<evidence type="ECO:0000313" key="1">
    <source>
        <dbReference type="EMBL" id="GBN86755.1"/>
    </source>
</evidence>
<comment type="caution">
    <text evidence="1">The sequence shown here is derived from an EMBL/GenBank/DDBJ whole genome shotgun (WGS) entry which is preliminary data.</text>
</comment>
<evidence type="ECO:0000313" key="2">
    <source>
        <dbReference type="Proteomes" id="UP000499080"/>
    </source>
</evidence>
<accession>A0A4Y2SHS1</accession>
<name>A0A4Y2SHS1_ARAVE</name>
<proteinExistence type="predicted"/>
<protein>
    <submittedName>
        <fullName evidence="1">Uncharacterized protein</fullName>
    </submittedName>
</protein>
<keyword evidence="2" id="KW-1185">Reference proteome</keyword>
<dbReference type="AlphaFoldDB" id="A0A4Y2SHS1"/>
<dbReference type="OrthoDB" id="6759373at2759"/>
<dbReference type="Proteomes" id="UP000499080">
    <property type="component" value="Unassembled WGS sequence"/>
</dbReference>
<sequence length="182" mass="20017">MVNELTKIACVPCLTSHRGTRLAGRGTVSCSRVSALLRALFNKSTNGQTPDISTDKRLGLFSKLSSDVVSSANRWNNRVKASQLVAWRISGGEVLQGIPSDKLADSATIENALEARFGDSHSHSPSFYRTGIEDETAEAVRAFQVLAADVELRPRARLTPSAIIRPRQPSSPKYFVCRRYQR</sequence>
<reference evidence="1 2" key="1">
    <citation type="journal article" date="2019" name="Sci. Rep.">
        <title>Orb-weaving spider Araneus ventricosus genome elucidates the spidroin gene catalogue.</title>
        <authorList>
            <person name="Kono N."/>
            <person name="Nakamura H."/>
            <person name="Ohtoshi R."/>
            <person name="Moran D.A.P."/>
            <person name="Shinohara A."/>
            <person name="Yoshida Y."/>
            <person name="Fujiwara M."/>
            <person name="Mori M."/>
            <person name="Tomita M."/>
            <person name="Arakawa K."/>
        </authorList>
    </citation>
    <scope>NUCLEOTIDE SEQUENCE [LARGE SCALE GENOMIC DNA]</scope>
</reference>
<gene>
    <name evidence="1" type="ORF">AVEN_266017_1</name>
</gene>